<sequence length="125" mass="14084">MGSGGDKVIGRMIAVSPRDTNRFYIRLLLCYRRGPQSYEDLRTVDGVVHDSFKAAALSMGLLESDEENHRCLTEATSFQMPGQMRHLFGVLLIYCDPASPSELWSTHLSALSEDYLRDEIEPTTK</sequence>
<name>A0A9W6UDX8_9STRA</name>
<dbReference type="EMBL" id="BSXW01000891">
    <property type="protein sequence ID" value="GMF31249.1"/>
    <property type="molecule type" value="Genomic_DNA"/>
</dbReference>
<evidence type="ECO:0000313" key="2">
    <source>
        <dbReference type="Proteomes" id="UP001165083"/>
    </source>
</evidence>
<evidence type="ECO:0000313" key="1">
    <source>
        <dbReference type="EMBL" id="GMF31249.1"/>
    </source>
</evidence>
<comment type="caution">
    <text evidence="1">The sequence shown here is derived from an EMBL/GenBank/DDBJ whole genome shotgun (WGS) entry which is preliminary data.</text>
</comment>
<reference evidence="1" key="1">
    <citation type="submission" date="2023-04" db="EMBL/GenBank/DDBJ databases">
        <title>Phytophthora lilii NBRC 32176.</title>
        <authorList>
            <person name="Ichikawa N."/>
            <person name="Sato H."/>
            <person name="Tonouchi N."/>
        </authorList>
    </citation>
    <scope>NUCLEOTIDE SEQUENCE</scope>
    <source>
        <strain evidence="1">NBRC 32176</strain>
    </source>
</reference>
<dbReference type="AlphaFoldDB" id="A0A9W6UDX8"/>
<dbReference type="Proteomes" id="UP001165083">
    <property type="component" value="Unassembled WGS sequence"/>
</dbReference>
<keyword evidence="2" id="KW-1185">Reference proteome</keyword>
<dbReference type="OrthoDB" id="112966at2759"/>
<dbReference type="PANTHER" id="PTHR10492:SF94">
    <property type="entry name" value="ATP-DEPENDENT DNA HELICASE"/>
    <property type="match status" value="1"/>
</dbReference>
<gene>
    <name evidence="1" type="ORF">Plil01_001337200</name>
</gene>
<protein>
    <submittedName>
        <fullName evidence="1">Unnamed protein product</fullName>
    </submittedName>
</protein>
<accession>A0A9W6UDX8</accession>
<proteinExistence type="predicted"/>
<dbReference type="PANTHER" id="PTHR10492">
    <property type="match status" value="1"/>
</dbReference>
<organism evidence="1 2">
    <name type="scientific">Phytophthora lilii</name>
    <dbReference type="NCBI Taxonomy" id="2077276"/>
    <lineage>
        <taxon>Eukaryota</taxon>
        <taxon>Sar</taxon>
        <taxon>Stramenopiles</taxon>
        <taxon>Oomycota</taxon>
        <taxon>Peronosporomycetes</taxon>
        <taxon>Peronosporales</taxon>
        <taxon>Peronosporaceae</taxon>
        <taxon>Phytophthora</taxon>
    </lineage>
</organism>